<accession>A0A0F9RF94</accession>
<protein>
    <submittedName>
        <fullName evidence="1">Uncharacterized protein</fullName>
    </submittedName>
</protein>
<evidence type="ECO:0000313" key="1">
    <source>
        <dbReference type="EMBL" id="KKN23746.1"/>
    </source>
</evidence>
<dbReference type="Gene3D" id="3.40.50.10130">
    <property type="match status" value="1"/>
</dbReference>
<name>A0A0F9RF94_9ZZZZ</name>
<comment type="caution">
    <text evidence="1">The sequence shown here is derived from an EMBL/GenBank/DDBJ whole genome shotgun (WGS) entry which is preliminary data.</text>
</comment>
<reference evidence="1" key="1">
    <citation type="journal article" date="2015" name="Nature">
        <title>Complex archaea that bridge the gap between prokaryotes and eukaryotes.</title>
        <authorList>
            <person name="Spang A."/>
            <person name="Saw J.H."/>
            <person name="Jorgensen S.L."/>
            <person name="Zaremba-Niedzwiedzka K."/>
            <person name="Martijn J."/>
            <person name="Lind A.E."/>
            <person name="van Eijk R."/>
            <person name="Schleper C."/>
            <person name="Guy L."/>
            <person name="Ettema T.J."/>
        </authorList>
    </citation>
    <scope>NUCLEOTIDE SEQUENCE</scope>
</reference>
<organism evidence="1">
    <name type="scientific">marine sediment metagenome</name>
    <dbReference type="NCBI Taxonomy" id="412755"/>
    <lineage>
        <taxon>unclassified sequences</taxon>
        <taxon>metagenomes</taxon>
        <taxon>ecological metagenomes</taxon>
    </lineage>
</organism>
<gene>
    <name evidence="1" type="ORF">LCGC14_0901800</name>
</gene>
<sequence length="170" mass="19481">MSWSPPNPLPVIMDTREKKPESFPGILTWNPMTGPGKNLIIEPVREKLITGDYAVRGFHNLAAVEKKGSIEELYSCVLGKNWSMFTRQLDRLAELPYAMLLLTMPLHTLTCPGPYSPKPDRMMDRFFRMTAVRRLPVYFVPPGRNPTRTGSWIIRWLLGALVCYHAENYS</sequence>
<dbReference type="AlphaFoldDB" id="A0A0F9RF94"/>
<proteinExistence type="predicted"/>
<dbReference type="EMBL" id="LAZR01002943">
    <property type="protein sequence ID" value="KKN23746.1"/>
    <property type="molecule type" value="Genomic_DNA"/>
</dbReference>